<sequence>MVRHQSEGSPMLLAVEIARPSTLAADWLRRTHAYAALGVGAFWTLEPRHAVLSVQERLDGQRFWRTIEGDAVFEASVPFPVRVVPSELSRSVVR</sequence>
<dbReference type="EMBL" id="BAAANF010000001">
    <property type="protein sequence ID" value="GAA1662642.1"/>
    <property type="molecule type" value="Genomic_DNA"/>
</dbReference>
<accession>A0ABN2FZN7</accession>
<name>A0ABN2FZN7_9ACTN</name>
<evidence type="ECO:0000313" key="1">
    <source>
        <dbReference type="EMBL" id="GAA1662642.1"/>
    </source>
</evidence>
<dbReference type="Gene3D" id="3.90.1570.10">
    <property type="entry name" value="tt1808, chain A"/>
    <property type="match status" value="1"/>
</dbReference>
<gene>
    <name evidence="1" type="ORF">GCM10009745_00230</name>
</gene>
<keyword evidence="2" id="KW-1185">Reference proteome</keyword>
<comment type="caution">
    <text evidence="1">The sequence shown here is derived from an EMBL/GenBank/DDBJ whole genome shotgun (WGS) entry which is preliminary data.</text>
</comment>
<dbReference type="InterPro" id="IPR012296">
    <property type="entry name" value="Nuclease_put_TT1808"/>
</dbReference>
<organism evidence="1 2">
    <name type="scientific">Kribbella yunnanensis</name>
    <dbReference type="NCBI Taxonomy" id="190194"/>
    <lineage>
        <taxon>Bacteria</taxon>
        <taxon>Bacillati</taxon>
        <taxon>Actinomycetota</taxon>
        <taxon>Actinomycetes</taxon>
        <taxon>Propionibacteriales</taxon>
        <taxon>Kribbellaceae</taxon>
        <taxon>Kribbella</taxon>
    </lineage>
</organism>
<reference evidence="1 2" key="1">
    <citation type="journal article" date="2019" name="Int. J. Syst. Evol. Microbiol.">
        <title>The Global Catalogue of Microorganisms (GCM) 10K type strain sequencing project: providing services to taxonomists for standard genome sequencing and annotation.</title>
        <authorList>
            <consortium name="The Broad Institute Genomics Platform"/>
            <consortium name="The Broad Institute Genome Sequencing Center for Infectious Disease"/>
            <person name="Wu L."/>
            <person name="Ma J."/>
        </authorList>
    </citation>
    <scope>NUCLEOTIDE SEQUENCE [LARGE SCALE GENOMIC DNA]</scope>
    <source>
        <strain evidence="1 2">JCM 14307</strain>
    </source>
</reference>
<evidence type="ECO:0000313" key="2">
    <source>
        <dbReference type="Proteomes" id="UP001500280"/>
    </source>
</evidence>
<dbReference type="Proteomes" id="UP001500280">
    <property type="component" value="Unassembled WGS sequence"/>
</dbReference>
<evidence type="ECO:0008006" key="3">
    <source>
        <dbReference type="Google" id="ProtNLM"/>
    </source>
</evidence>
<proteinExistence type="predicted"/>
<protein>
    <recommendedName>
        <fullName evidence="3">Restriction endonuclease domain-containing protein</fullName>
    </recommendedName>
</protein>